<evidence type="ECO:0000313" key="1">
    <source>
        <dbReference type="EMBL" id="MCR9036047.1"/>
    </source>
</evidence>
<name>A0ABT1Z789_9ACTN</name>
<gene>
    <name evidence="1" type="ORF">NVS32_03675</name>
</gene>
<comment type="caution">
    <text evidence="1">The sequence shown here is derived from an EMBL/GenBank/DDBJ whole genome shotgun (WGS) entry which is preliminary data.</text>
</comment>
<dbReference type="Pfam" id="PF06115">
    <property type="entry name" value="DUF956"/>
    <property type="match status" value="1"/>
</dbReference>
<dbReference type="InterPro" id="IPR010360">
    <property type="entry name" value="DUF956"/>
</dbReference>
<dbReference type="Proteomes" id="UP001204320">
    <property type="component" value="Unassembled WGS sequence"/>
</dbReference>
<protein>
    <submittedName>
        <fullName evidence="1">DUF956 family protein</fullName>
    </submittedName>
</protein>
<dbReference type="RefSeq" id="WP_258498735.1">
    <property type="nucleotide sequence ID" value="NZ_JANSKA010000002.1"/>
</dbReference>
<reference evidence="1 2" key="1">
    <citation type="submission" date="2022-08" db="EMBL/GenBank/DDBJ databases">
        <title>Tractidigestivibacter montrealensis type strain KD21.</title>
        <authorList>
            <person name="Diop K."/>
            <person name="Richard C."/>
            <person name="Routy B."/>
        </authorList>
    </citation>
    <scope>NUCLEOTIDE SEQUENCE [LARGE SCALE GENOMIC DNA]</scope>
    <source>
        <strain evidence="1 2">KD21</strain>
    </source>
</reference>
<sequence length="114" mass="12467">MVAPRTSRALNAQTELTTRGNLLQGPLPRPGTWDLGETGIDFVPEDPARGRNQVRWEDVDEVRCDIVREHVRSLTVETVTGERVVMIAADSLGVLRTIAAHVGRDRLVDVNAGG</sequence>
<organism evidence="1 2">
    <name type="scientific">Tractidigestivibacter montrealensis</name>
    <dbReference type="NCBI Taxonomy" id="2972466"/>
    <lineage>
        <taxon>Bacteria</taxon>
        <taxon>Bacillati</taxon>
        <taxon>Actinomycetota</taxon>
        <taxon>Coriobacteriia</taxon>
        <taxon>Coriobacteriales</taxon>
        <taxon>Atopobiaceae</taxon>
        <taxon>Tractidigestivibacter</taxon>
    </lineage>
</organism>
<evidence type="ECO:0000313" key="2">
    <source>
        <dbReference type="Proteomes" id="UP001204320"/>
    </source>
</evidence>
<accession>A0ABT1Z789</accession>
<proteinExistence type="predicted"/>
<dbReference type="EMBL" id="JANSKA010000002">
    <property type="protein sequence ID" value="MCR9036047.1"/>
    <property type="molecule type" value="Genomic_DNA"/>
</dbReference>
<keyword evidence="2" id="KW-1185">Reference proteome</keyword>